<organism evidence="1 2">
    <name type="scientific">Vespula squamosa</name>
    <name type="common">Southern yellow jacket</name>
    <name type="synonym">Wasp</name>
    <dbReference type="NCBI Taxonomy" id="30214"/>
    <lineage>
        <taxon>Eukaryota</taxon>
        <taxon>Metazoa</taxon>
        <taxon>Ecdysozoa</taxon>
        <taxon>Arthropoda</taxon>
        <taxon>Hexapoda</taxon>
        <taxon>Insecta</taxon>
        <taxon>Pterygota</taxon>
        <taxon>Neoptera</taxon>
        <taxon>Endopterygota</taxon>
        <taxon>Hymenoptera</taxon>
        <taxon>Apocrita</taxon>
        <taxon>Aculeata</taxon>
        <taxon>Vespoidea</taxon>
        <taxon>Vespidae</taxon>
        <taxon>Vespinae</taxon>
        <taxon>Vespula</taxon>
    </lineage>
</organism>
<accession>A0ABD2AAH1</accession>
<dbReference type="EMBL" id="JAUDFV010000153">
    <property type="protein sequence ID" value="KAL2717322.1"/>
    <property type="molecule type" value="Genomic_DNA"/>
</dbReference>
<evidence type="ECO:0000313" key="2">
    <source>
        <dbReference type="Proteomes" id="UP001607302"/>
    </source>
</evidence>
<keyword evidence="2" id="KW-1185">Reference proteome</keyword>
<proteinExistence type="predicted"/>
<gene>
    <name evidence="1" type="ORF">V1478_013022</name>
</gene>
<protein>
    <submittedName>
        <fullName evidence="1">Uncharacterized protein</fullName>
    </submittedName>
</protein>
<name>A0ABD2AAH1_VESSQ</name>
<dbReference type="AlphaFoldDB" id="A0ABD2AAH1"/>
<dbReference type="Proteomes" id="UP001607302">
    <property type="component" value="Unassembled WGS sequence"/>
</dbReference>
<comment type="caution">
    <text evidence="1">The sequence shown here is derived from an EMBL/GenBank/DDBJ whole genome shotgun (WGS) entry which is preliminary data.</text>
</comment>
<sequence length="65" mass="7634">MNERSIHGREQSAILEKLRNARDNVVTAIERDFYELYAIISKQLFGRCIVRGIKARTPKKDRDKD</sequence>
<evidence type="ECO:0000313" key="1">
    <source>
        <dbReference type="EMBL" id="KAL2717322.1"/>
    </source>
</evidence>
<reference evidence="1 2" key="1">
    <citation type="journal article" date="2024" name="Ann. Entomol. Soc. Am.">
        <title>Genomic analyses of the southern and eastern yellowjacket wasps (Hymenoptera: Vespidae) reveal evolutionary signatures of social life.</title>
        <authorList>
            <person name="Catto M.A."/>
            <person name="Caine P.B."/>
            <person name="Orr S.E."/>
            <person name="Hunt B.G."/>
            <person name="Goodisman M.A.D."/>
        </authorList>
    </citation>
    <scope>NUCLEOTIDE SEQUENCE [LARGE SCALE GENOMIC DNA]</scope>
    <source>
        <strain evidence="1">233</strain>
        <tissue evidence="1">Head and thorax</tissue>
    </source>
</reference>